<dbReference type="EMBL" id="FWXW01000001">
    <property type="protein sequence ID" value="SMC34627.1"/>
    <property type="molecule type" value="Genomic_DNA"/>
</dbReference>
<dbReference type="AlphaFoldDB" id="A0A1W1YEN9"/>
<evidence type="ECO:0000313" key="3">
    <source>
        <dbReference type="Proteomes" id="UP000192790"/>
    </source>
</evidence>
<evidence type="ECO:0000313" key="2">
    <source>
        <dbReference type="EMBL" id="SMC34627.1"/>
    </source>
</evidence>
<sequence length="70" mass="7910">MPYIIICLVFYLFVLLLDMIPAFKEKSIRLKIIYTVVFAATLSVNVLYGLGFHIPSPAPPIVHLIQSIFS</sequence>
<dbReference type="STRING" id="1122930.SAMN02745168_0377"/>
<organism evidence="2 3">
    <name type="scientific">Papillibacter cinnamivorans DSM 12816</name>
    <dbReference type="NCBI Taxonomy" id="1122930"/>
    <lineage>
        <taxon>Bacteria</taxon>
        <taxon>Bacillati</taxon>
        <taxon>Bacillota</taxon>
        <taxon>Clostridia</taxon>
        <taxon>Eubacteriales</taxon>
        <taxon>Oscillospiraceae</taxon>
        <taxon>Papillibacter</taxon>
    </lineage>
</organism>
<name>A0A1W1YEN9_9FIRM</name>
<keyword evidence="1" id="KW-0472">Membrane</keyword>
<reference evidence="2 3" key="1">
    <citation type="submission" date="2017-04" db="EMBL/GenBank/DDBJ databases">
        <authorList>
            <person name="Afonso C.L."/>
            <person name="Miller P.J."/>
            <person name="Scott M.A."/>
            <person name="Spackman E."/>
            <person name="Goraichik I."/>
            <person name="Dimitrov K.M."/>
            <person name="Suarez D.L."/>
            <person name="Swayne D.E."/>
        </authorList>
    </citation>
    <scope>NUCLEOTIDE SEQUENCE [LARGE SCALE GENOMIC DNA]</scope>
    <source>
        <strain evidence="2 3">DSM 12816</strain>
    </source>
</reference>
<keyword evidence="1" id="KW-1133">Transmembrane helix</keyword>
<protein>
    <submittedName>
        <fullName evidence="2">Uncharacterized protein</fullName>
    </submittedName>
</protein>
<feature type="transmembrane region" description="Helical" evidence="1">
    <location>
        <begin position="32"/>
        <end position="50"/>
    </location>
</feature>
<accession>A0A1W1YEN9</accession>
<keyword evidence="1" id="KW-0812">Transmembrane</keyword>
<dbReference type="RefSeq" id="WP_084233028.1">
    <property type="nucleotide sequence ID" value="NZ_FWXW01000001.1"/>
</dbReference>
<keyword evidence="3" id="KW-1185">Reference proteome</keyword>
<gene>
    <name evidence="2" type="ORF">SAMN02745168_0377</name>
</gene>
<evidence type="ECO:0000256" key="1">
    <source>
        <dbReference type="SAM" id="Phobius"/>
    </source>
</evidence>
<proteinExistence type="predicted"/>
<dbReference type="Proteomes" id="UP000192790">
    <property type="component" value="Unassembled WGS sequence"/>
</dbReference>